<keyword evidence="3" id="KW-0808">Transferase</keyword>
<organism evidence="5 6">
    <name type="scientific">Candidatus Akkermansia intestinigallinarum</name>
    <dbReference type="NCBI Taxonomy" id="2838431"/>
    <lineage>
        <taxon>Bacteria</taxon>
        <taxon>Pseudomonadati</taxon>
        <taxon>Verrucomicrobiota</taxon>
        <taxon>Verrucomicrobiia</taxon>
        <taxon>Verrucomicrobiales</taxon>
        <taxon>Akkermansiaceae</taxon>
        <taxon>Akkermansia</taxon>
    </lineage>
</organism>
<sequence>MDRRALLLSVGYGQGHHAAARALAERLAELGWQTRTADVCELAHPRLFRLTQRFYHFCVRRAPWLWGITYAQTDTADWSRQVTRPIIRDCTRQLRDLLQSYRPQIVFCTYPLFAYMLDYLAEREGMRVPYALVVTDAIEISRPWMLSKAPLVCVPDEYSAHDAVERYALPQHLVYATGFPVRRDFARCGGGQDAPDESNLHILYGAFCSIRRCRNEIGALLRRFPRCRLT</sequence>
<keyword evidence="2" id="KW-0328">Glycosyltransferase</keyword>
<comment type="caution">
    <text evidence="5">The sequence shown here is derived from an EMBL/GenBank/DDBJ whole genome shotgun (WGS) entry which is preliminary data.</text>
</comment>
<gene>
    <name evidence="5" type="ORF">H9862_03180</name>
</gene>
<dbReference type="SUPFAM" id="SSF53756">
    <property type="entry name" value="UDP-Glycosyltransferase/glycogen phosphorylase"/>
    <property type="match status" value="1"/>
</dbReference>
<dbReference type="Proteomes" id="UP000823964">
    <property type="component" value="Unassembled WGS sequence"/>
</dbReference>
<name>A0A9D1VAM6_9BACT</name>
<dbReference type="Pfam" id="PF06925">
    <property type="entry name" value="MGDG_synth"/>
    <property type="match status" value="1"/>
</dbReference>
<reference evidence="5" key="2">
    <citation type="submission" date="2021-04" db="EMBL/GenBank/DDBJ databases">
        <authorList>
            <person name="Gilroy R."/>
        </authorList>
    </citation>
    <scope>NUCLEOTIDE SEQUENCE</scope>
    <source>
        <strain evidence="5">14975</strain>
    </source>
</reference>
<reference evidence="5" key="1">
    <citation type="journal article" date="2021" name="PeerJ">
        <title>Extensive microbial diversity within the chicken gut microbiome revealed by metagenomics and culture.</title>
        <authorList>
            <person name="Gilroy R."/>
            <person name="Ravi A."/>
            <person name="Getino M."/>
            <person name="Pursley I."/>
            <person name="Horton D.L."/>
            <person name="Alikhan N.F."/>
            <person name="Baker D."/>
            <person name="Gharbi K."/>
            <person name="Hall N."/>
            <person name="Watson M."/>
            <person name="Adriaenssens E.M."/>
            <person name="Foster-Nyarko E."/>
            <person name="Jarju S."/>
            <person name="Secka A."/>
            <person name="Antonio M."/>
            <person name="Oren A."/>
            <person name="Chaudhuri R.R."/>
            <person name="La Ragione R."/>
            <person name="Hildebrand F."/>
            <person name="Pallen M.J."/>
        </authorList>
    </citation>
    <scope>NUCLEOTIDE SEQUENCE</scope>
    <source>
        <strain evidence="5">14975</strain>
    </source>
</reference>
<dbReference type="AlphaFoldDB" id="A0A9D1VAM6"/>
<dbReference type="GO" id="GO:0016758">
    <property type="term" value="F:hexosyltransferase activity"/>
    <property type="evidence" value="ECO:0007669"/>
    <property type="project" value="InterPro"/>
</dbReference>
<dbReference type="PANTHER" id="PTHR43025:SF3">
    <property type="entry name" value="MONOGALACTOSYLDIACYLGLYCEROL SYNTHASE 1, CHLOROPLASTIC"/>
    <property type="match status" value="1"/>
</dbReference>
<dbReference type="GO" id="GO:0009247">
    <property type="term" value="P:glycolipid biosynthetic process"/>
    <property type="evidence" value="ECO:0007669"/>
    <property type="project" value="InterPro"/>
</dbReference>
<feature type="non-terminal residue" evidence="5">
    <location>
        <position position="230"/>
    </location>
</feature>
<evidence type="ECO:0000313" key="6">
    <source>
        <dbReference type="Proteomes" id="UP000823964"/>
    </source>
</evidence>
<dbReference type="GO" id="GO:0016020">
    <property type="term" value="C:membrane"/>
    <property type="evidence" value="ECO:0007669"/>
    <property type="project" value="GOC"/>
</dbReference>
<evidence type="ECO:0000256" key="1">
    <source>
        <dbReference type="ARBA" id="ARBA00006962"/>
    </source>
</evidence>
<feature type="domain" description="Diacylglycerol glucosyltransferase N-terminal" evidence="4">
    <location>
        <begin position="16"/>
        <end position="181"/>
    </location>
</feature>
<dbReference type="EMBL" id="DXFQ01000051">
    <property type="protein sequence ID" value="HIX19590.1"/>
    <property type="molecule type" value="Genomic_DNA"/>
</dbReference>
<protein>
    <recommendedName>
        <fullName evidence="4">Diacylglycerol glucosyltransferase N-terminal domain-containing protein</fullName>
    </recommendedName>
</protein>
<comment type="similarity">
    <text evidence="1">Belongs to the glycosyltransferase 28 family.</text>
</comment>
<dbReference type="InterPro" id="IPR050519">
    <property type="entry name" value="Glycosyltransf_28_UgtP"/>
</dbReference>
<evidence type="ECO:0000259" key="4">
    <source>
        <dbReference type="Pfam" id="PF06925"/>
    </source>
</evidence>
<evidence type="ECO:0000256" key="3">
    <source>
        <dbReference type="ARBA" id="ARBA00022679"/>
    </source>
</evidence>
<evidence type="ECO:0000313" key="5">
    <source>
        <dbReference type="EMBL" id="HIX19590.1"/>
    </source>
</evidence>
<evidence type="ECO:0000256" key="2">
    <source>
        <dbReference type="ARBA" id="ARBA00022676"/>
    </source>
</evidence>
<dbReference type="PANTHER" id="PTHR43025">
    <property type="entry name" value="MONOGALACTOSYLDIACYLGLYCEROL SYNTHASE"/>
    <property type="match status" value="1"/>
</dbReference>
<accession>A0A9D1VAM6</accession>
<proteinExistence type="inferred from homology"/>
<dbReference type="InterPro" id="IPR009695">
    <property type="entry name" value="Diacylglyc_glucosyltr_N"/>
</dbReference>